<dbReference type="CDD" id="cd00037">
    <property type="entry name" value="CLECT"/>
    <property type="match status" value="1"/>
</dbReference>
<reference evidence="3" key="1">
    <citation type="submission" date="2017-02" db="UniProtKB">
        <authorList>
            <consortium name="WormBaseParasite"/>
        </authorList>
    </citation>
    <scope>IDENTIFICATION</scope>
</reference>
<dbReference type="SMART" id="SM00034">
    <property type="entry name" value="CLECT"/>
    <property type="match status" value="1"/>
</dbReference>
<dbReference type="STRING" id="451379.A0A0N5AVH0"/>
<evidence type="ECO:0000313" key="2">
    <source>
        <dbReference type="Proteomes" id="UP000046393"/>
    </source>
</evidence>
<dbReference type="Proteomes" id="UP000046393">
    <property type="component" value="Unplaced"/>
</dbReference>
<dbReference type="WBParaSite" id="SMUV_0000888801-mRNA-1">
    <property type="protein sequence ID" value="SMUV_0000888801-mRNA-1"/>
    <property type="gene ID" value="SMUV_0000888801"/>
</dbReference>
<dbReference type="SUPFAM" id="SSF56436">
    <property type="entry name" value="C-type lectin-like"/>
    <property type="match status" value="1"/>
</dbReference>
<feature type="domain" description="C-type lectin" evidence="1">
    <location>
        <begin position="63"/>
        <end position="160"/>
    </location>
</feature>
<dbReference type="InterPro" id="IPR001304">
    <property type="entry name" value="C-type_lectin-like"/>
</dbReference>
<dbReference type="PANTHER" id="PTHR22803">
    <property type="entry name" value="MANNOSE, PHOSPHOLIPASE, LECTIN RECEPTOR RELATED"/>
    <property type="match status" value="1"/>
</dbReference>
<protein>
    <submittedName>
        <fullName evidence="3">C-type lectin domain-containing protein</fullName>
    </submittedName>
</protein>
<dbReference type="PROSITE" id="PS50041">
    <property type="entry name" value="C_TYPE_LECTIN_2"/>
    <property type="match status" value="1"/>
</dbReference>
<dbReference type="InterPro" id="IPR016186">
    <property type="entry name" value="C-type_lectin-like/link_sf"/>
</dbReference>
<name>A0A0N5AVH0_9BILA</name>
<dbReference type="InterPro" id="IPR016187">
    <property type="entry name" value="CTDL_fold"/>
</dbReference>
<organism evidence="2 3">
    <name type="scientific">Syphacia muris</name>
    <dbReference type="NCBI Taxonomy" id="451379"/>
    <lineage>
        <taxon>Eukaryota</taxon>
        <taxon>Metazoa</taxon>
        <taxon>Ecdysozoa</taxon>
        <taxon>Nematoda</taxon>
        <taxon>Chromadorea</taxon>
        <taxon>Rhabditida</taxon>
        <taxon>Spirurina</taxon>
        <taxon>Oxyuridomorpha</taxon>
        <taxon>Oxyuroidea</taxon>
        <taxon>Oxyuridae</taxon>
        <taxon>Syphacia</taxon>
    </lineage>
</organism>
<evidence type="ECO:0000313" key="3">
    <source>
        <dbReference type="WBParaSite" id="SMUV_0000888801-mRNA-1"/>
    </source>
</evidence>
<accession>A0A0N5AVH0</accession>
<proteinExistence type="predicted"/>
<dbReference type="Gene3D" id="3.10.100.10">
    <property type="entry name" value="Mannose-Binding Protein A, subunit A"/>
    <property type="match status" value="1"/>
</dbReference>
<dbReference type="InterPro" id="IPR050111">
    <property type="entry name" value="C-type_lectin/snaclec_domain"/>
</dbReference>
<keyword evidence="2" id="KW-1185">Reference proteome</keyword>
<sequence length="183" mass="21355">LLNLKENQRSRSIPLKNLPYSSKLSRSYRRRLQDRYHSLDPEVYLPPPYVRPRNLRTGISVAEGEEKCKSEGAELTSICSAEENDFIRDLLIAKNSGSAWFGLRLIPEIVETDNWFYEFTDRQVCEYRNWMFGKPDNHLSRKGEMCAIISPDGDWDSYDCGDTKYIRAYVCKMPAKMSKSDFF</sequence>
<dbReference type="Pfam" id="PF00059">
    <property type="entry name" value="Lectin_C"/>
    <property type="match status" value="1"/>
</dbReference>
<dbReference type="AlphaFoldDB" id="A0A0N5AVH0"/>
<evidence type="ECO:0000259" key="1">
    <source>
        <dbReference type="PROSITE" id="PS50041"/>
    </source>
</evidence>